<dbReference type="PANTHER" id="PTHR21716:SF53">
    <property type="entry name" value="PERMEASE PERM-RELATED"/>
    <property type="match status" value="1"/>
</dbReference>
<proteinExistence type="inferred from homology"/>
<feature type="transmembrane region" description="Helical" evidence="8">
    <location>
        <begin position="60"/>
        <end position="77"/>
    </location>
</feature>
<feature type="transmembrane region" description="Helical" evidence="8">
    <location>
        <begin position="21"/>
        <end position="40"/>
    </location>
</feature>
<keyword evidence="10" id="KW-1185">Reference proteome</keyword>
<organism evidence="9 10">
    <name type="scientific">Qiania dongpingensis</name>
    <dbReference type="NCBI Taxonomy" id="2763669"/>
    <lineage>
        <taxon>Bacteria</taxon>
        <taxon>Bacillati</taxon>
        <taxon>Bacillota</taxon>
        <taxon>Clostridia</taxon>
        <taxon>Lachnospirales</taxon>
        <taxon>Lachnospiraceae</taxon>
        <taxon>Qiania</taxon>
    </lineage>
</organism>
<comment type="subcellular location">
    <subcellularLocation>
        <location evidence="1">Cell membrane</location>
        <topology evidence="1">Multi-pass membrane protein</topology>
    </subcellularLocation>
</comment>
<feature type="transmembrane region" description="Helical" evidence="8">
    <location>
        <begin position="285"/>
        <end position="304"/>
    </location>
</feature>
<dbReference type="RefSeq" id="WP_249302761.1">
    <property type="nucleotide sequence ID" value="NZ_CP060634.1"/>
</dbReference>
<evidence type="ECO:0000256" key="3">
    <source>
        <dbReference type="ARBA" id="ARBA00022448"/>
    </source>
</evidence>
<evidence type="ECO:0000256" key="2">
    <source>
        <dbReference type="ARBA" id="ARBA00009773"/>
    </source>
</evidence>
<evidence type="ECO:0000256" key="7">
    <source>
        <dbReference type="ARBA" id="ARBA00023136"/>
    </source>
</evidence>
<feature type="transmembrane region" description="Helical" evidence="8">
    <location>
        <begin position="352"/>
        <end position="385"/>
    </location>
</feature>
<dbReference type="GO" id="GO:0005886">
    <property type="term" value="C:plasma membrane"/>
    <property type="evidence" value="ECO:0007669"/>
    <property type="project" value="UniProtKB-SubCell"/>
</dbReference>
<keyword evidence="5 8" id="KW-0812">Transmembrane</keyword>
<dbReference type="GO" id="GO:0055085">
    <property type="term" value="P:transmembrane transport"/>
    <property type="evidence" value="ECO:0007669"/>
    <property type="project" value="TreeGrafter"/>
</dbReference>
<sequence length="411" mass="45697">MNKEEDGRLETARHGMKKYASMGLTAFLVIAASILFFLLLFKIDVVLKAIRTILKILEPIVFGFVFAYIMYPVVRFFEKRLDGLIKKLIKKDERAVKLNKGLSIFLALVFWVAIIVILGVMVLPELYTNIRNMIVALPGQIQHASAAITDYMGQEGMNTEIVRNITEKIITFFNNWVQTDFLKDMNMVFGYLTAGVINFFSTTLNIVVGVIVALYVLNGRRTFKRQAKQVIYAVFSKKNAGILIDTLKDSNRIFGGFIAGKLVDSLIIGILCFIVLYFLNMPYTVLVSVIVGVTNVIPFFGPYMGAIPSAILILLANPAKGVIFIIFIIILQQIDGNIIGPKILGESTGLSAFWVVFSILFFGGLFGIVGMLIGVPVFAVIYQIVSSIVDYKLRKKGLTALADEGKIDKEI</sequence>
<dbReference type="Pfam" id="PF01594">
    <property type="entry name" value="AI-2E_transport"/>
    <property type="match status" value="1"/>
</dbReference>
<reference evidence="9 10" key="1">
    <citation type="submission" date="2020-08" db="EMBL/GenBank/DDBJ databases">
        <authorList>
            <person name="Liu C."/>
            <person name="Sun Q."/>
        </authorList>
    </citation>
    <scope>NUCLEOTIDE SEQUENCE [LARGE SCALE GENOMIC DNA]</scope>
    <source>
        <strain evidence="9 10">NSJ-38</strain>
    </source>
</reference>
<gene>
    <name evidence="9" type="ORF">H9Q78_00060</name>
</gene>
<keyword evidence="7 8" id="KW-0472">Membrane</keyword>
<evidence type="ECO:0000256" key="8">
    <source>
        <dbReference type="SAM" id="Phobius"/>
    </source>
</evidence>
<dbReference type="Proteomes" id="UP000515823">
    <property type="component" value="Chromosome"/>
</dbReference>
<keyword evidence="6 8" id="KW-1133">Transmembrane helix</keyword>
<keyword evidence="3" id="KW-0813">Transport</keyword>
<evidence type="ECO:0000313" key="9">
    <source>
        <dbReference type="EMBL" id="QNM05613.1"/>
    </source>
</evidence>
<evidence type="ECO:0000256" key="5">
    <source>
        <dbReference type="ARBA" id="ARBA00022692"/>
    </source>
</evidence>
<feature type="transmembrane region" description="Helical" evidence="8">
    <location>
        <begin position="188"/>
        <end position="217"/>
    </location>
</feature>
<feature type="transmembrane region" description="Helical" evidence="8">
    <location>
        <begin position="253"/>
        <end position="279"/>
    </location>
</feature>
<evidence type="ECO:0000256" key="4">
    <source>
        <dbReference type="ARBA" id="ARBA00022475"/>
    </source>
</evidence>
<evidence type="ECO:0000256" key="6">
    <source>
        <dbReference type="ARBA" id="ARBA00022989"/>
    </source>
</evidence>
<feature type="transmembrane region" description="Helical" evidence="8">
    <location>
        <begin position="98"/>
        <end position="123"/>
    </location>
</feature>
<dbReference type="PANTHER" id="PTHR21716">
    <property type="entry name" value="TRANSMEMBRANE PROTEIN"/>
    <property type="match status" value="1"/>
</dbReference>
<keyword evidence="4" id="KW-1003">Cell membrane</keyword>
<comment type="similarity">
    <text evidence="2">Belongs to the autoinducer-2 exporter (AI-2E) (TC 2.A.86) family.</text>
</comment>
<feature type="transmembrane region" description="Helical" evidence="8">
    <location>
        <begin position="311"/>
        <end position="332"/>
    </location>
</feature>
<protein>
    <submittedName>
        <fullName evidence="9">AI-2E family transporter</fullName>
    </submittedName>
</protein>
<evidence type="ECO:0000256" key="1">
    <source>
        <dbReference type="ARBA" id="ARBA00004651"/>
    </source>
</evidence>
<dbReference type="InterPro" id="IPR002549">
    <property type="entry name" value="AI-2E-like"/>
</dbReference>
<dbReference type="AlphaFoldDB" id="A0A7G9G481"/>
<accession>A0A7G9G481</accession>
<dbReference type="EMBL" id="CP060634">
    <property type="protein sequence ID" value="QNM05613.1"/>
    <property type="molecule type" value="Genomic_DNA"/>
</dbReference>
<name>A0A7G9G481_9FIRM</name>
<evidence type="ECO:0000313" key="10">
    <source>
        <dbReference type="Proteomes" id="UP000515823"/>
    </source>
</evidence>
<dbReference type="KEGG" id="qdo:H9Q78_00060"/>